<dbReference type="SUPFAM" id="SSF52540">
    <property type="entry name" value="P-loop containing nucleoside triphosphate hydrolases"/>
    <property type="match status" value="1"/>
</dbReference>
<dbReference type="InterPro" id="IPR050086">
    <property type="entry name" value="MetN_ABC_transporter-like"/>
</dbReference>
<keyword evidence="5" id="KW-0547">Nucleotide-binding</keyword>
<organism evidence="10 11">
    <name type="scientific">Roseomonas indoligenes</name>
    <dbReference type="NCBI Taxonomy" id="2820811"/>
    <lineage>
        <taxon>Bacteria</taxon>
        <taxon>Pseudomonadati</taxon>
        <taxon>Pseudomonadota</taxon>
        <taxon>Alphaproteobacteria</taxon>
        <taxon>Acetobacterales</taxon>
        <taxon>Roseomonadaceae</taxon>
        <taxon>Roseomonas</taxon>
    </lineage>
</organism>
<comment type="caution">
    <text evidence="10">The sequence shown here is derived from an EMBL/GenBank/DDBJ whole genome shotgun (WGS) entry which is preliminary data.</text>
</comment>
<accession>A0A940MZQ2</accession>
<evidence type="ECO:0000256" key="1">
    <source>
        <dbReference type="ARBA" id="ARBA00004202"/>
    </source>
</evidence>
<proteinExistence type="inferred from homology"/>
<evidence type="ECO:0000256" key="7">
    <source>
        <dbReference type="ARBA" id="ARBA00022970"/>
    </source>
</evidence>
<reference evidence="10" key="1">
    <citation type="submission" date="2021-03" db="EMBL/GenBank/DDBJ databases">
        <authorList>
            <person name="So Y."/>
        </authorList>
    </citation>
    <scope>NUCLEOTIDE SEQUENCE</scope>
    <source>
        <strain evidence="10">SG15</strain>
    </source>
</reference>
<dbReference type="AlphaFoldDB" id="A0A940MZQ2"/>
<dbReference type="GO" id="GO:0016887">
    <property type="term" value="F:ATP hydrolysis activity"/>
    <property type="evidence" value="ECO:0007669"/>
    <property type="project" value="InterPro"/>
</dbReference>
<dbReference type="InterPro" id="IPR003439">
    <property type="entry name" value="ABC_transporter-like_ATP-bd"/>
</dbReference>
<dbReference type="InterPro" id="IPR003593">
    <property type="entry name" value="AAA+_ATPase"/>
</dbReference>
<keyword evidence="4" id="KW-1003">Cell membrane</keyword>
<dbReference type="EMBL" id="JAGIZA010000035">
    <property type="protein sequence ID" value="MBP0496339.1"/>
    <property type="molecule type" value="Genomic_DNA"/>
</dbReference>
<dbReference type="GO" id="GO:0005886">
    <property type="term" value="C:plasma membrane"/>
    <property type="evidence" value="ECO:0007669"/>
    <property type="project" value="UniProtKB-SubCell"/>
</dbReference>
<dbReference type="Proteomes" id="UP000677537">
    <property type="component" value="Unassembled WGS sequence"/>
</dbReference>
<evidence type="ECO:0000313" key="11">
    <source>
        <dbReference type="Proteomes" id="UP000677537"/>
    </source>
</evidence>
<evidence type="ECO:0000256" key="3">
    <source>
        <dbReference type="ARBA" id="ARBA00022448"/>
    </source>
</evidence>
<dbReference type="CDD" id="cd03262">
    <property type="entry name" value="ABC_HisP_GlnQ"/>
    <property type="match status" value="1"/>
</dbReference>
<comment type="similarity">
    <text evidence="2">Belongs to the ABC transporter superfamily.</text>
</comment>
<dbReference type="SMART" id="SM00382">
    <property type="entry name" value="AAA"/>
    <property type="match status" value="1"/>
</dbReference>
<dbReference type="InterPro" id="IPR017871">
    <property type="entry name" value="ABC_transporter-like_CS"/>
</dbReference>
<dbReference type="InterPro" id="IPR027417">
    <property type="entry name" value="P-loop_NTPase"/>
</dbReference>
<comment type="subcellular location">
    <subcellularLocation>
        <location evidence="1">Cell membrane</location>
        <topology evidence="1">Peripheral membrane protein</topology>
    </subcellularLocation>
</comment>
<protein>
    <submittedName>
        <fullName evidence="10">Amino acid ABC transporter ATP-binding protein</fullName>
    </submittedName>
</protein>
<dbReference type="InterPro" id="IPR030679">
    <property type="entry name" value="ABC_ATPase_HisP-typ"/>
</dbReference>
<evidence type="ECO:0000256" key="4">
    <source>
        <dbReference type="ARBA" id="ARBA00022475"/>
    </source>
</evidence>
<keyword evidence="8" id="KW-0472">Membrane</keyword>
<dbReference type="PROSITE" id="PS00211">
    <property type="entry name" value="ABC_TRANSPORTER_1"/>
    <property type="match status" value="1"/>
</dbReference>
<dbReference type="GO" id="GO:0015424">
    <property type="term" value="F:ABC-type amino acid transporter activity"/>
    <property type="evidence" value="ECO:0007669"/>
    <property type="project" value="InterPro"/>
</dbReference>
<dbReference type="Gene3D" id="3.40.50.300">
    <property type="entry name" value="P-loop containing nucleotide triphosphate hydrolases"/>
    <property type="match status" value="1"/>
</dbReference>
<evidence type="ECO:0000256" key="8">
    <source>
        <dbReference type="ARBA" id="ARBA00023136"/>
    </source>
</evidence>
<dbReference type="GO" id="GO:0005524">
    <property type="term" value="F:ATP binding"/>
    <property type="evidence" value="ECO:0007669"/>
    <property type="project" value="UniProtKB-KW"/>
</dbReference>
<evidence type="ECO:0000259" key="9">
    <source>
        <dbReference type="PROSITE" id="PS50893"/>
    </source>
</evidence>
<dbReference type="PROSITE" id="PS50893">
    <property type="entry name" value="ABC_TRANSPORTER_2"/>
    <property type="match status" value="1"/>
</dbReference>
<evidence type="ECO:0000256" key="2">
    <source>
        <dbReference type="ARBA" id="ARBA00005417"/>
    </source>
</evidence>
<evidence type="ECO:0000313" key="10">
    <source>
        <dbReference type="EMBL" id="MBP0496339.1"/>
    </source>
</evidence>
<keyword evidence="6 10" id="KW-0067">ATP-binding</keyword>
<gene>
    <name evidence="10" type="ORF">J5Y10_26395</name>
</gene>
<name>A0A940MZQ2_9PROT</name>
<keyword evidence="11" id="KW-1185">Reference proteome</keyword>
<evidence type="ECO:0000256" key="5">
    <source>
        <dbReference type="ARBA" id="ARBA00022741"/>
    </source>
</evidence>
<sequence length="244" mass="26596">MLKAEAIHKSYGPLAVLRGVDLSVGRGECLCIVGPSGSGKSTLLRCLNLLEPVQDGRVTFEGRDILQSRRAEAPGIRQRIGMVFQNFELFRHLSARDNIALAPIRVKGEDPANARARAEVLLRKVHLPDKGDSYPDELSGGQQQRVAIARALAMDPVLMLYDEPTSALDPETVGEVLQVMQELAEEGMTSVVVTHEMGFARRAATRVIFMDGGVVVHAAPPAAFFDPAAPKPERLARFLGRLEH</sequence>
<evidence type="ECO:0000256" key="6">
    <source>
        <dbReference type="ARBA" id="ARBA00022840"/>
    </source>
</evidence>
<dbReference type="PANTHER" id="PTHR43166:SF9">
    <property type="entry name" value="GLUTAMATE_ASPARTATE IMPORT ATP-BINDING PROTEIN GLTL"/>
    <property type="match status" value="1"/>
</dbReference>
<keyword evidence="3" id="KW-0813">Transport</keyword>
<dbReference type="PANTHER" id="PTHR43166">
    <property type="entry name" value="AMINO ACID IMPORT ATP-BINDING PROTEIN"/>
    <property type="match status" value="1"/>
</dbReference>
<feature type="domain" description="ABC transporter" evidence="9">
    <location>
        <begin position="2"/>
        <end position="237"/>
    </location>
</feature>
<dbReference type="Pfam" id="PF00005">
    <property type="entry name" value="ABC_tran"/>
    <property type="match status" value="1"/>
</dbReference>
<dbReference type="PIRSF" id="PIRSF039085">
    <property type="entry name" value="ABC_ATPase_HisP"/>
    <property type="match status" value="1"/>
</dbReference>
<keyword evidence="7" id="KW-0029">Amino-acid transport</keyword>